<dbReference type="PANTHER" id="PTHR22602">
    <property type="entry name" value="TRANSFERASE CAF17, MITOCHONDRIAL-RELATED"/>
    <property type="match status" value="1"/>
</dbReference>
<name>A0AA35XT63_METCP</name>
<dbReference type="GO" id="GO:0016226">
    <property type="term" value="P:iron-sulfur cluster assembly"/>
    <property type="evidence" value="ECO:0007669"/>
    <property type="project" value="TreeGrafter"/>
</dbReference>
<organism evidence="2 3">
    <name type="scientific">Methylococcus capsulatus</name>
    <dbReference type="NCBI Taxonomy" id="414"/>
    <lineage>
        <taxon>Bacteria</taxon>
        <taxon>Pseudomonadati</taxon>
        <taxon>Pseudomonadota</taxon>
        <taxon>Gammaproteobacteria</taxon>
        <taxon>Methylococcales</taxon>
        <taxon>Methylococcaceae</taxon>
        <taxon>Methylococcus</taxon>
    </lineage>
</organism>
<sequence>MAAGEALKGQMPGCAALNAPAEWVDFLDRRGAPGGEGAELALGGDLVVDLSHFGLIEVKGEEAGKFLGSMLTGDVRLVSETQGQFTSWCDGKGRIQATFWLFKRGGAYYLLLPEALLPGVITRLKMFLLRTKATITDASGTLARIGLSGAGIADTLGSALPEPRGGTMSVGDCTLLALGGEPRPRWLAVGTPPAVSALWNKAAPSARPAGAGAWALLDILAGIPYITTETAGEFIPQMLDLEALGGLSYKKGCYPGQEVIARLHYRGQLKRKVFLAHADCPEVPAPGTRLHRPGFDESVGLVVSAAKDGREYPVTMLAVVVLEQKAQGGIRLGSADGPLLVFADQDDEPPLSDAGC</sequence>
<gene>
    <name evidence="2" type="ORF">MCNOR_1142</name>
</gene>
<dbReference type="RefSeq" id="WP_282213613.1">
    <property type="nucleotide sequence ID" value="NZ_OX458332.1"/>
</dbReference>
<dbReference type="Gene3D" id="2.40.30.160">
    <property type="match status" value="1"/>
</dbReference>
<dbReference type="EMBL" id="OX458332">
    <property type="protein sequence ID" value="CAI8777650.1"/>
    <property type="molecule type" value="Genomic_DNA"/>
</dbReference>
<dbReference type="Gene3D" id="3.30.70.1630">
    <property type="match status" value="1"/>
</dbReference>
<evidence type="ECO:0000313" key="2">
    <source>
        <dbReference type="EMBL" id="CAI8777650.1"/>
    </source>
</evidence>
<dbReference type="InterPro" id="IPR017703">
    <property type="entry name" value="YgfZ/GCV_T_CS"/>
</dbReference>
<proteinExistence type="predicted"/>
<feature type="domain" description="GCVT N-terminal" evidence="1">
    <location>
        <begin position="47"/>
        <end position="156"/>
    </location>
</feature>
<dbReference type="SUPFAM" id="SSF103025">
    <property type="entry name" value="Folate-binding domain"/>
    <property type="match status" value="1"/>
</dbReference>
<evidence type="ECO:0000313" key="3">
    <source>
        <dbReference type="Proteomes" id="UP001158598"/>
    </source>
</evidence>
<dbReference type="PANTHER" id="PTHR22602:SF0">
    <property type="entry name" value="TRANSFERASE CAF17, MITOCHONDRIAL-RELATED"/>
    <property type="match status" value="1"/>
</dbReference>
<evidence type="ECO:0000259" key="1">
    <source>
        <dbReference type="Pfam" id="PF01571"/>
    </source>
</evidence>
<dbReference type="Pfam" id="PF01571">
    <property type="entry name" value="GCV_T"/>
    <property type="match status" value="1"/>
</dbReference>
<dbReference type="NCBIfam" id="TIGR03317">
    <property type="entry name" value="ygfZ_signature"/>
    <property type="match status" value="1"/>
</dbReference>
<dbReference type="Proteomes" id="UP001158598">
    <property type="component" value="Chromosome"/>
</dbReference>
<reference evidence="2" key="1">
    <citation type="submission" date="2023-03" db="EMBL/GenBank/DDBJ databases">
        <authorList>
            <person name="Pearce D."/>
        </authorList>
    </citation>
    <scope>NUCLEOTIDE SEQUENCE</scope>
    <source>
        <strain evidence="2">Mc</strain>
    </source>
</reference>
<dbReference type="AlphaFoldDB" id="A0AA35XT63"/>
<dbReference type="Gene3D" id="3.30.70.1400">
    <property type="entry name" value="Aminomethyltransferase beta-barrel domains"/>
    <property type="match status" value="1"/>
</dbReference>
<dbReference type="InterPro" id="IPR006222">
    <property type="entry name" value="GCVT_N"/>
</dbReference>
<accession>A0AA35XT63</accession>
<protein>
    <submittedName>
        <fullName evidence="2">tRNA-modifying protein YgfZ</fullName>
    </submittedName>
</protein>
<dbReference type="InterPro" id="IPR045179">
    <property type="entry name" value="YgfZ/GcvT"/>
</dbReference>